<protein>
    <recommendedName>
        <fullName evidence="2">Tyr recombinase domain-containing protein</fullName>
    </recommendedName>
</protein>
<dbReference type="GO" id="GO:0006310">
    <property type="term" value="P:DNA recombination"/>
    <property type="evidence" value="ECO:0007669"/>
    <property type="project" value="UniProtKB-KW"/>
</dbReference>
<dbReference type="InterPro" id="IPR013762">
    <property type="entry name" value="Integrase-like_cat_sf"/>
</dbReference>
<gene>
    <name evidence="3" type="ORF">LCGC14_1334150</name>
</gene>
<evidence type="ECO:0000256" key="1">
    <source>
        <dbReference type="ARBA" id="ARBA00023172"/>
    </source>
</evidence>
<dbReference type="PANTHER" id="PTHR30349:SF64">
    <property type="entry name" value="PROPHAGE INTEGRASE INTD-RELATED"/>
    <property type="match status" value="1"/>
</dbReference>
<organism evidence="3">
    <name type="scientific">marine sediment metagenome</name>
    <dbReference type="NCBI Taxonomy" id="412755"/>
    <lineage>
        <taxon>unclassified sequences</taxon>
        <taxon>metagenomes</taxon>
        <taxon>ecological metagenomes</taxon>
    </lineage>
</organism>
<dbReference type="InterPro" id="IPR011010">
    <property type="entry name" value="DNA_brk_join_enz"/>
</dbReference>
<proteinExistence type="predicted"/>
<dbReference type="PANTHER" id="PTHR30349">
    <property type="entry name" value="PHAGE INTEGRASE-RELATED"/>
    <property type="match status" value="1"/>
</dbReference>
<evidence type="ECO:0000313" key="3">
    <source>
        <dbReference type="EMBL" id="KKM81009.1"/>
    </source>
</evidence>
<dbReference type="InterPro" id="IPR002104">
    <property type="entry name" value="Integrase_catalytic"/>
</dbReference>
<keyword evidence="1" id="KW-0233">DNA recombination</keyword>
<sequence>MRAARRQAPGALNHIIVRGIERRKIFEDDTDRINFLDRLGKVLSETGARRAEIASLTWQNVQGNKAALTGKGGKERTIPLLLAAKKAMGKKKDIGHVFIHYNDLSKYTKEFKAIAREAGIEDVHFHNLRHTAATKMIESGIELAFVQEMLGHSSVTTTQIYAIVVQKTLQEKMKKLKY</sequence>
<dbReference type="Pfam" id="PF00589">
    <property type="entry name" value="Phage_integrase"/>
    <property type="match status" value="1"/>
</dbReference>
<comment type="caution">
    <text evidence="3">The sequence shown here is derived from an EMBL/GenBank/DDBJ whole genome shotgun (WGS) entry which is preliminary data.</text>
</comment>
<dbReference type="AlphaFoldDB" id="A0A0F9KFK1"/>
<dbReference type="InterPro" id="IPR050090">
    <property type="entry name" value="Tyrosine_recombinase_XerCD"/>
</dbReference>
<name>A0A0F9KFK1_9ZZZZ</name>
<evidence type="ECO:0000259" key="2">
    <source>
        <dbReference type="PROSITE" id="PS51898"/>
    </source>
</evidence>
<accession>A0A0F9KFK1</accession>
<dbReference type="GO" id="GO:0003677">
    <property type="term" value="F:DNA binding"/>
    <property type="evidence" value="ECO:0007669"/>
    <property type="project" value="InterPro"/>
</dbReference>
<dbReference type="PROSITE" id="PS51898">
    <property type="entry name" value="TYR_RECOMBINASE"/>
    <property type="match status" value="1"/>
</dbReference>
<reference evidence="3" key="1">
    <citation type="journal article" date="2015" name="Nature">
        <title>Complex archaea that bridge the gap between prokaryotes and eukaryotes.</title>
        <authorList>
            <person name="Spang A."/>
            <person name="Saw J.H."/>
            <person name="Jorgensen S.L."/>
            <person name="Zaremba-Niedzwiedzka K."/>
            <person name="Martijn J."/>
            <person name="Lind A.E."/>
            <person name="van Eijk R."/>
            <person name="Schleper C."/>
            <person name="Guy L."/>
            <person name="Ettema T.J."/>
        </authorList>
    </citation>
    <scope>NUCLEOTIDE SEQUENCE</scope>
</reference>
<dbReference type="CDD" id="cd00796">
    <property type="entry name" value="INT_Rci_Hp1_C"/>
    <property type="match status" value="1"/>
</dbReference>
<dbReference type="EMBL" id="LAZR01008094">
    <property type="protein sequence ID" value="KKM81009.1"/>
    <property type="molecule type" value="Genomic_DNA"/>
</dbReference>
<feature type="domain" description="Tyr recombinase" evidence="2">
    <location>
        <begin position="11"/>
        <end position="174"/>
    </location>
</feature>
<dbReference type="Gene3D" id="1.10.443.10">
    <property type="entry name" value="Intergrase catalytic core"/>
    <property type="match status" value="1"/>
</dbReference>
<dbReference type="SUPFAM" id="SSF56349">
    <property type="entry name" value="DNA breaking-rejoining enzymes"/>
    <property type="match status" value="1"/>
</dbReference>
<dbReference type="GO" id="GO:0015074">
    <property type="term" value="P:DNA integration"/>
    <property type="evidence" value="ECO:0007669"/>
    <property type="project" value="InterPro"/>
</dbReference>